<dbReference type="Pfam" id="PF02371">
    <property type="entry name" value="Transposase_20"/>
    <property type="match status" value="1"/>
</dbReference>
<evidence type="ECO:0000313" key="3">
    <source>
        <dbReference type="Proteomes" id="UP000029492"/>
    </source>
</evidence>
<dbReference type="HOGENOM" id="CLU_036902_1_0_5"/>
<dbReference type="KEGG" id="mor:MOC_1561"/>
<dbReference type="Proteomes" id="UP000029492">
    <property type="component" value="Chromosome"/>
</dbReference>
<keyword evidence="3" id="KW-1185">Reference proteome</keyword>
<reference evidence="2 3" key="1">
    <citation type="journal article" date="2014" name="PLoS ONE">
        <title>Genome Information of Methylobacterium oryzae, a Plant-Probiotic Methylotroph in the Phyllosphere.</title>
        <authorList>
            <person name="Kwak M.J."/>
            <person name="Jeong H."/>
            <person name="Madhaiyan M."/>
            <person name="Lee Y."/>
            <person name="Sa T.M."/>
            <person name="Oh T.K."/>
            <person name="Kim J.F."/>
        </authorList>
    </citation>
    <scope>NUCLEOTIDE SEQUENCE [LARGE SCALE GENOMIC DNA]</scope>
    <source>
        <strain evidence="2 3">CBMB20</strain>
    </source>
</reference>
<dbReference type="InterPro" id="IPR003346">
    <property type="entry name" value="Transposase_20"/>
</dbReference>
<sequence>MRRLVARRNQVVRHRTRLKNETHAILHAHLVPPCPHADLFSRVGRAWLERQALPDDEQAAIRRHLRELDTLGEDLAVLDRAIGEATLDSPVVRRLLTVTGINVTVAAGLAAAIGDVRRFSSPQTLVSYFGLNPRVRQSGLGLGHHGRISKAGGSHARAMLVEAAWSAAKAPRPLHAFFVRVRARRGHQIAAVATARKLAVLCWHLLTKEADYLSGCPGLVANEICGLELQASQPQKGNQRGPAYAYNIKALRDQEMEIDRRAETAYERVVAHWTPRPSKAVRGRLKSARLE</sequence>
<evidence type="ECO:0000259" key="1">
    <source>
        <dbReference type="Pfam" id="PF02371"/>
    </source>
</evidence>
<dbReference type="AlphaFoldDB" id="A0A089NN22"/>
<feature type="domain" description="Transposase IS116/IS110/IS902 C-terminal" evidence="1">
    <location>
        <begin position="93"/>
        <end position="176"/>
    </location>
</feature>
<dbReference type="PANTHER" id="PTHR33055:SF13">
    <property type="entry name" value="TRANSPOSASE"/>
    <property type="match status" value="1"/>
</dbReference>
<name>A0A089NN22_9HYPH</name>
<dbReference type="PANTHER" id="PTHR33055">
    <property type="entry name" value="TRANSPOSASE FOR INSERTION SEQUENCE ELEMENT IS1111A"/>
    <property type="match status" value="1"/>
</dbReference>
<dbReference type="STRING" id="693986.MOC_1561"/>
<gene>
    <name evidence="2" type="ORF">MOC_1561</name>
</gene>
<dbReference type="GO" id="GO:0006313">
    <property type="term" value="P:DNA transposition"/>
    <property type="evidence" value="ECO:0007669"/>
    <property type="project" value="InterPro"/>
</dbReference>
<dbReference type="NCBIfam" id="NF033542">
    <property type="entry name" value="transpos_IS110"/>
    <property type="match status" value="1"/>
</dbReference>
<evidence type="ECO:0000313" key="2">
    <source>
        <dbReference type="EMBL" id="AIQ89316.1"/>
    </source>
</evidence>
<dbReference type="GO" id="GO:0003677">
    <property type="term" value="F:DNA binding"/>
    <property type="evidence" value="ECO:0007669"/>
    <property type="project" value="InterPro"/>
</dbReference>
<protein>
    <submittedName>
        <fullName evidence="2">Transposase IS116/IS110/IS902 family protein</fullName>
    </submittedName>
</protein>
<organism evidence="2 3">
    <name type="scientific">Methylobacterium oryzae CBMB20</name>
    <dbReference type="NCBI Taxonomy" id="693986"/>
    <lineage>
        <taxon>Bacteria</taxon>
        <taxon>Pseudomonadati</taxon>
        <taxon>Pseudomonadota</taxon>
        <taxon>Alphaproteobacteria</taxon>
        <taxon>Hyphomicrobiales</taxon>
        <taxon>Methylobacteriaceae</taxon>
        <taxon>Methylobacterium</taxon>
    </lineage>
</organism>
<dbReference type="InterPro" id="IPR047650">
    <property type="entry name" value="Transpos_IS110"/>
</dbReference>
<accession>A0A089NN22</accession>
<dbReference type="EMBL" id="CP003811">
    <property type="protein sequence ID" value="AIQ89316.1"/>
    <property type="molecule type" value="Genomic_DNA"/>
</dbReference>
<dbReference type="GO" id="GO:0004803">
    <property type="term" value="F:transposase activity"/>
    <property type="evidence" value="ECO:0007669"/>
    <property type="project" value="InterPro"/>
</dbReference>
<dbReference type="eggNOG" id="COG3547">
    <property type="taxonomic scope" value="Bacteria"/>
</dbReference>
<proteinExistence type="predicted"/>